<keyword evidence="2" id="KW-1185">Reference proteome</keyword>
<dbReference type="EMBL" id="CAXIEN010000325">
    <property type="protein sequence ID" value="CAL1293405.1"/>
    <property type="molecule type" value="Genomic_DNA"/>
</dbReference>
<evidence type="ECO:0000313" key="1">
    <source>
        <dbReference type="EMBL" id="CAL1293405.1"/>
    </source>
</evidence>
<reference evidence="1 2" key="1">
    <citation type="submission" date="2024-04" db="EMBL/GenBank/DDBJ databases">
        <authorList>
            <person name="Rising A."/>
            <person name="Reimegard J."/>
            <person name="Sonavane S."/>
            <person name="Akerstrom W."/>
            <person name="Nylinder S."/>
            <person name="Hedman E."/>
            <person name="Kallberg Y."/>
        </authorList>
    </citation>
    <scope>NUCLEOTIDE SEQUENCE [LARGE SCALE GENOMIC DNA]</scope>
</reference>
<comment type="caution">
    <text evidence="1">The sequence shown here is derived from an EMBL/GenBank/DDBJ whole genome shotgun (WGS) entry which is preliminary data.</text>
</comment>
<dbReference type="Proteomes" id="UP001497382">
    <property type="component" value="Unassembled WGS sequence"/>
</dbReference>
<sequence length="61" mass="7163">MLPLWLSRNVLQELCFILGKFTKFYNFDPIVCLALQKFNAYCVCSTLTFFSNHLIIVPHHI</sequence>
<dbReference type="AlphaFoldDB" id="A0AAV2BBZ5"/>
<gene>
    <name evidence="1" type="ORF">LARSCL_LOCUS18168</name>
</gene>
<evidence type="ECO:0000313" key="2">
    <source>
        <dbReference type="Proteomes" id="UP001497382"/>
    </source>
</evidence>
<protein>
    <submittedName>
        <fullName evidence="1">Uncharacterized protein</fullName>
    </submittedName>
</protein>
<organism evidence="1 2">
    <name type="scientific">Larinioides sclopetarius</name>
    <dbReference type="NCBI Taxonomy" id="280406"/>
    <lineage>
        <taxon>Eukaryota</taxon>
        <taxon>Metazoa</taxon>
        <taxon>Ecdysozoa</taxon>
        <taxon>Arthropoda</taxon>
        <taxon>Chelicerata</taxon>
        <taxon>Arachnida</taxon>
        <taxon>Araneae</taxon>
        <taxon>Araneomorphae</taxon>
        <taxon>Entelegynae</taxon>
        <taxon>Araneoidea</taxon>
        <taxon>Araneidae</taxon>
        <taxon>Larinioides</taxon>
    </lineage>
</organism>
<name>A0AAV2BBZ5_9ARAC</name>
<accession>A0AAV2BBZ5</accession>
<proteinExistence type="predicted"/>